<evidence type="ECO:0000256" key="1">
    <source>
        <dbReference type="ARBA" id="ARBA00022517"/>
    </source>
</evidence>
<evidence type="ECO:0000256" key="4">
    <source>
        <dbReference type="ARBA" id="ARBA00022807"/>
    </source>
</evidence>
<dbReference type="AlphaFoldDB" id="A0A7Z2VEY2"/>
<keyword evidence="1" id="KW-0690">Ribosome biogenesis</keyword>
<dbReference type="PANTHER" id="PTHR39178:SF1">
    <property type="entry name" value="RIBOSOMAL-PROCESSING CYSTEINE PROTEASE PRP"/>
    <property type="match status" value="1"/>
</dbReference>
<dbReference type="CDD" id="cd16332">
    <property type="entry name" value="Prp-like"/>
    <property type="match status" value="1"/>
</dbReference>
<dbReference type="PANTHER" id="PTHR39178">
    <property type="entry name" value="HYPOTHETICAL RIBOSOME-ASSOCIATED PROTEIN"/>
    <property type="match status" value="1"/>
</dbReference>
<evidence type="ECO:0000313" key="8">
    <source>
        <dbReference type="Proteomes" id="UP000502248"/>
    </source>
</evidence>
<evidence type="ECO:0000313" key="7">
    <source>
        <dbReference type="EMBL" id="QJD81804.1"/>
    </source>
</evidence>
<dbReference type="KEGG" id="cheb:HH215_00475"/>
<dbReference type="Pfam" id="PF04327">
    <property type="entry name" value="Peptidase_Prp"/>
    <property type="match status" value="1"/>
</dbReference>
<evidence type="ECO:0000256" key="2">
    <source>
        <dbReference type="ARBA" id="ARBA00022670"/>
    </source>
</evidence>
<keyword evidence="4" id="KW-0788">Thiol protease</keyword>
<evidence type="ECO:0000256" key="5">
    <source>
        <dbReference type="ARBA" id="ARBA00044503"/>
    </source>
</evidence>
<dbReference type="GO" id="GO:0042254">
    <property type="term" value="P:ribosome biogenesis"/>
    <property type="evidence" value="ECO:0007669"/>
    <property type="project" value="UniProtKB-KW"/>
</dbReference>
<dbReference type="InterPro" id="IPR007422">
    <property type="entry name" value="Peptidase_Prp"/>
</dbReference>
<evidence type="ECO:0000256" key="3">
    <source>
        <dbReference type="ARBA" id="ARBA00022801"/>
    </source>
</evidence>
<keyword evidence="2 7" id="KW-0645">Protease</keyword>
<dbReference type="InterPro" id="IPR036764">
    <property type="entry name" value="Peptidase_Prp_sf"/>
</dbReference>
<dbReference type="Proteomes" id="UP000502248">
    <property type="component" value="Chromosome"/>
</dbReference>
<dbReference type="GO" id="GO:0006508">
    <property type="term" value="P:proteolysis"/>
    <property type="evidence" value="ECO:0007669"/>
    <property type="project" value="UniProtKB-KW"/>
</dbReference>
<comment type="similarity">
    <text evidence="5">Belongs to the Prp family.</text>
</comment>
<keyword evidence="3" id="KW-0378">Hydrolase</keyword>
<reference evidence="7 8" key="1">
    <citation type="submission" date="2020-04" db="EMBL/GenBank/DDBJ databases">
        <title>Genome sequencing of novel species.</title>
        <authorList>
            <person name="Heo J."/>
            <person name="Kim S.-J."/>
            <person name="Kim J.-S."/>
            <person name="Hong S.-B."/>
            <person name="Kwon S.-W."/>
        </authorList>
    </citation>
    <scope>NUCLEOTIDE SEQUENCE [LARGE SCALE GENOMIC DNA]</scope>
    <source>
        <strain evidence="7 8">MFER-1</strain>
    </source>
</reference>
<dbReference type="SUPFAM" id="SSF118010">
    <property type="entry name" value="TM1457-like"/>
    <property type="match status" value="1"/>
</dbReference>
<dbReference type="RefSeq" id="WP_169278110.1">
    <property type="nucleotide sequence ID" value="NZ_CP051680.1"/>
</dbReference>
<keyword evidence="8" id="KW-1185">Reference proteome</keyword>
<name>A0A7Z2VEY2_9BACL</name>
<organism evidence="7 8">
    <name type="scientific">Cohnella herbarum</name>
    <dbReference type="NCBI Taxonomy" id="2728023"/>
    <lineage>
        <taxon>Bacteria</taxon>
        <taxon>Bacillati</taxon>
        <taxon>Bacillota</taxon>
        <taxon>Bacilli</taxon>
        <taxon>Bacillales</taxon>
        <taxon>Paenibacillaceae</taxon>
        <taxon>Cohnella</taxon>
    </lineage>
</organism>
<dbReference type="EMBL" id="CP051680">
    <property type="protein sequence ID" value="QJD81804.1"/>
    <property type="molecule type" value="Genomic_DNA"/>
</dbReference>
<sequence length="114" mass="12237">MITITIVRNVEKAIIRFTVSGHAFYDDPGKDIVCAGVSAVTIGAVNAIEKLTGLEPRAVSESGWLQAEAPLSADPRRNDQVQLLLEGMVVALESIEESYGKHVKIKVTFAEKGG</sequence>
<protein>
    <recommendedName>
        <fullName evidence="6">Ribosomal processing cysteine protease Prp</fullName>
    </recommendedName>
</protein>
<gene>
    <name evidence="7" type="ORF">HH215_00475</name>
</gene>
<dbReference type="Gene3D" id="3.30.70.1490">
    <property type="entry name" value="Cysteine protease Prp"/>
    <property type="match status" value="1"/>
</dbReference>
<evidence type="ECO:0000256" key="6">
    <source>
        <dbReference type="ARBA" id="ARBA00044538"/>
    </source>
</evidence>
<accession>A0A7Z2VEY2</accession>
<proteinExistence type="inferred from homology"/>
<dbReference type="GO" id="GO:0008234">
    <property type="term" value="F:cysteine-type peptidase activity"/>
    <property type="evidence" value="ECO:0007669"/>
    <property type="project" value="UniProtKB-KW"/>
</dbReference>